<name>A0A834M7Q5_RHYFE</name>
<gene>
    <name evidence="1" type="ORF">GWI33_013571</name>
</gene>
<proteinExistence type="predicted"/>
<evidence type="ECO:0000313" key="2">
    <source>
        <dbReference type="Proteomes" id="UP000625711"/>
    </source>
</evidence>
<organism evidence="1 2">
    <name type="scientific">Rhynchophorus ferrugineus</name>
    <name type="common">Red palm weevil</name>
    <name type="synonym">Curculio ferrugineus</name>
    <dbReference type="NCBI Taxonomy" id="354439"/>
    <lineage>
        <taxon>Eukaryota</taxon>
        <taxon>Metazoa</taxon>
        <taxon>Ecdysozoa</taxon>
        <taxon>Arthropoda</taxon>
        <taxon>Hexapoda</taxon>
        <taxon>Insecta</taxon>
        <taxon>Pterygota</taxon>
        <taxon>Neoptera</taxon>
        <taxon>Endopterygota</taxon>
        <taxon>Coleoptera</taxon>
        <taxon>Polyphaga</taxon>
        <taxon>Cucujiformia</taxon>
        <taxon>Curculionidae</taxon>
        <taxon>Dryophthorinae</taxon>
        <taxon>Rhynchophorus</taxon>
    </lineage>
</organism>
<comment type="caution">
    <text evidence="1">The sequence shown here is derived from an EMBL/GenBank/DDBJ whole genome shotgun (WGS) entry which is preliminary data.</text>
</comment>
<dbReference type="AlphaFoldDB" id="A0A834M7Q5"/>
<sequence>MAILTGYMLAIKPIQASMPTEIDVGKNVVVTSSFPATTYVLSERLSVPHAAAAAAAAADPLSGTEADPLLKYDRADKRL</sequence>
<dbReference type="Proteomes" id="UP000625711">
    <property type="component" value="Unassembled WGS sequence"/>
</dbReference>
<dbReference type="EMBL" id="JAACXV010013315">
    <property type="protein sequence ID" value="KAF7273733.1"/>
    <property type="molecule type" value="Genomic_DNA"/>
</dbReference>
<keyword evidence="2" id="KW-1185">Reference proteome</keyword>
<protein>
    <submittedName>
        <fullName evidence="1">Uncharacterized protein</fullName>
    </submittedName>
</protein>
<evidence type="ECO:0000313" key="1">
    <source>
        <dbReference type="EMBL" id="KAF7273733.1"/>
    </source>
</evidence>
<reference evidence="1" key="1">
    <citation type="submission" date="2020-08" db="EMBL/GenBank/DDBJ databases">
        <title>Genome sequencing and assembly of the red palm weevil Rhynchophorus ferrugineus.</title>
        <authorList>
            <person name="Dias G.B."/>
            <person name="Bergman C.M."/>
            <person name="Manee M."/>
        </authorList>
    </citation>
    <scope>NUCLEOTIDE SEQUENCE</scope>
    <source>
        <strain evidence="1">AA-2017</strain>
        <tissue evidence="1">Whole larva</tissue>
    </source>
</reference>
<accession>A0A834M7Q5</accession>